<reference evidence="1" key="1">
    <citation type="journal article" date="2004" name="Archaea">
        <title>Genomic comparison of archaeal conjugative plasmids from Sulfolobus.</title>
        <authorList>
            <person name="Greve B."/>
            <person name="Jensen S."/>
            <person name="Bruegger K."/>
            <person name="Zillig W."/>
            <person name="Garrett R.A."/>
        </authorList>
    </citation>
    <scope>NUCLEOTIDE SEQUENCE [LARGE SCALE GENOMIC DNA]</scope>
    <source>
        <plasmid evidence="1">pARN3</plasmid>
        <plasmid evidence="2">pARN4</plasmid>
    </source>
</reference>
<evidence type="ECO:0000313" key="1">
    <source>
        <dbReference type="EMBL" id="CAG38219.1"/>
    </source>
</evidence>
<keyword evidence="1" id="KW-0614">Plasmid</keyword>
<dbReference type="EMBL" id="AJ748323">
    <property type="protein sequence ID" value="CDF47332.1"/>
    <property type="molecule type" value="Genomic_DNA"/>
</dbReference>
<sequence length="76" mass="8729">MILVNTDNSTVEEISRKTGIKEEAVYHLLEFLTLARIAKKEGDKYVVDETIRTIAKLLIDLDDLEFYSINILKNSN</sequence>
<name>Q5W2S7_SACIS</name>
<dbReference type="RefSeq" id="WP_011225180.1">
    <property type="nucleotide sequence ID" value="NC_006423.1"/>
</dbReference>
<proteinExistence type="predicted"/>
<evidence type="ECO:0000313" key="2">
    <source>
        <dbReference type="EMBL" id="CDF47332.1"/>
    </source>
</evidence>
<protein>
    <submittedName>
        <fullName evidence="2">Plasmid pARN4</fullName>
    </submittedName>
</protein>
<dbReference type="EMBL" id="AJ748322">
    <property type="protein sequence ID" value="CAG38219.1"/>
    <property type="molecule type" value="Genomic_DNA"/>
</dbReference>
<geneLocation type="plasmid" evidence="1">
    <name>pARN3</name>
</geneLocation>
<dbReference type="AlphaFoldDB" id="Q5W2S7"/>
<organism evidence="1">
    <name type="scientific">Saccharolobus islandicus</name>
    <name type="common">Sulfolobus islandicus</name>
    <dbReference type="NCBI Taxonomy" id="43080"/>
    <lineage>
        <taxon>Archaea</taxon>
        <taxon>Thermoproteota</taxon>
        <taxon>Thermoprotei</taxon>
        <taxon>Sulfolobales</taxon>
        <taxon>Sulfolobaceae</taxon>
        <taxon>Saccharolobus</taxon>
    </lineage>
</organism>
<geneLocation type="plasmid" evidence="2">
    <name>pARN4</name>
</geneLocation>
<accession>Q5W2S7</accession>